<dbReference type="Pfam" id="PF18862">
    <property type="entry name" value="ApeA_NTD1"/>
    <property type="match status" value="1"/>
</dbReference>
<gene>
    <name evidence="3" type="ORF">KIV56_10185</name>
</gene>
<proteinExistence type="predicted"/>
<name>A0ABY7N924_9MICO</name>
<sequence>MVDDTVFGEWWLPEEDQARASGALALSSRFAKLSLIGSLEPASAGLASLFSEPSTHPVVFGSEMVPDRKVTIFNASGSVVHNGSLSNPVTRQDLNITGTILFGCHLADSSLPVVSTITARIFGLGHWLGAKSVLGQRETSATDPSRTLAILVSHSPKLEAIEIRKGTSLQFFFTYSESTVYGAEGTVLSLTNDGAAQLSYETPATLAEAENDVTLLVRLVTFFTGSTSWVQSQVVTLGGDSSPIEVWRGGRPDFEVPETSDLGQREVLHSTQIELSSVVTKWYELNRGTGRAGVNVLQAHHFKVDQYVETGFLAAVTAFDVLYRVLSTGREQEPADQEGSKPRRRFESCLRTENTSPGTPRCDTQDGTHRHSLAEPVAIPTDVDWPATVC</sequence>
<accession>A0ABY7N924</accession>
<feature type="compositionally biased region" description="Basic and acidic residues" evidence="1">
    <location>
        <begin position="330"/>
        <end position="350"/>
    </location>
</feature>
<evidence type="ECO:0000313" key="3">
    <source>
        <dbReference type="EMBL" id="WBM78945.1"/>
    </source>
</evidence>
<dbReference type="InterPro" id="IPR041223">
    <property type="entry name" value="ApeA_NTD"/>
</dbReference>
<evidence type="ECO:0000256" key="1">
    <source>
        <dbReference type="SAM" id="MobiDB-lite"/>
    </source>
</evidence>
<evidence type="ECO:0000259" key="2">
    <source>
        <dbReference type="Pfam" id="PF18862"/>
    </source>
</evidence>
<dbReference type="EMBL" id="CP075584">
    <property type="protein sequence ID" value="WBM78945.1"/>
    <property type="molecule type" value="Genomic_DNA"/>
</dbReference>
<dbReference type="Proteomes" id="UP001212421">
    <property type="component" value="Chromosome"/>
</dbReference>
<evidence type="ECO:0000313" key="4">
    <source>
        <dbReference type="Proteomes" id="UP001212421"/>
    </source>
</evidence>
<dbReference type="RefSeq" id="WP_281533435.1">
    <property type="nucleotide sequence ID" value="NZ_CP075584.1"/>
</dbReference>
<feature type="domain" description="ApeA N-terminal" evidence="2">
    <location>
        <begin position="8"/>
        <end position="243"/>
    </location>
</feature>
<reference evidence="3 4" key="1">
    <citation type="submission" date="2021-05" db="EMBL/GenBank/DDBJ databases">
        <authorList>
            <person name="Kumar R."/>
            <person name="Kumar A."/>
            <person name="Mukhia S."/>
        </authorList>
    </citation>
    <scope>NUCLEOTIDE SEQUENCE [LARGE SCALE GENOMIC DNA]</scope>
    <source>
        <strain evidence="3 4">ERMR7:08</strain>
    </source>
</reference>
<organism evidence="3 4">
    <name type="scientific">Cryobacterium breve</name>
    <dbReference type="NCBI Taxonomy" id="1259258"/>
    <lineage>
        <taxon>Bacteria</taxon>
        <taxon>Bacillati</taxon>
        <taxon>Actinomycetota</taxon>
        <taxon>Actinomycetes</taxon>
        <taxon>Micrococcales</taxon>
        <taxon>Microbacteriaceae</taxon>
        <taxon>Cryobacterium</taxon>
    </lineage>
</organism>
<feature type="region of interest" description="Disordered" evidence="1">
    <location>
        <begin position="330"/>
        <end position="374"/>
    </location>
</feature>
<keyword evidence="4" id="KW-1185">Reference proteome</keyword>
<feature type="compositionally biased region" description="Basic and acidic residues" evidence="1">
    <location>
        <begin position="363"/>
        <end position="373"/>
    </location>
</feature>
<protein>
    <recommendedName>
        <fullName evidence="2">ApeA N-terminal domain-containing protein</fullName>
    </recommendedName>
</protein>